<keyword evidence="2" id="KW-0812">Transmembrane</keyword>
<proteinExistence type="predicted"/>
<dbReference type="EMBL" id="JBIAZM010000002">
    <property type="protein sequence ID" value="MFF5198986.1"/>
    <property type="molecule type" value="Genomic_DNA"/>
</dbReference>
<feature type="compositionally biased region" description="Basic and acidic residues" evidence="1">
    <location>
        <begin position="11"/>
        <end position="23"/>
    </location>
</feature>
<evidence type="ECO:0000256" key="2">
    <source>
        <dbReference type="SAM" id="Phobius"/>
    </source>
</evidence>
<protein>
    <recommendedName>
        <fullName evidence="5">Serine/threonine protein kinase</fullName>
    </recommendedName>
</protein>
<dbReference type="RefSeq" id="WP_358135180.1">
    <property type="nucleotide sequence ID" value="NZ_JBEZDH010000004.1"/>
</dbReference>
<accession>A0ABW6VP36</accession>
<keyword evidence="4" id="KW-1185">Reference proteome</keyword>
<name>A0ABW6VP36_9ACTN</name>
<sequence>MPEDQQLSDPLPEKQATERKPDKATGPPLGGISFGDHGTFIVGGSSHSVGGHNDSPAGKKRLTKTGKFIVGVAAVVSAIVATVTLWVTLRDDPAKRDGVEDPPGAMATNGGTGVPVQPQVRMEAKIEKTWDVDSASFVGVRSYLDPTAKGRDTAAGHFLEGNTITVLCYKDGREIEDKPWQDRPLSSKVWYKIESPRDHWVPGLYVGFPQPGGQPANLPVCT</sequence>
<keyword evidence="2" id="KW-1133">Transmembrane helix</keyword>
<feature type="region of interest" description="Disordered" evidence="1">
    <location>
        <begin position="95"/>
        <end position="115"/>
    </location>
</feature>
<comment type="caution">
    <text evidence="3">The sequence shown here is derived from an EMBL/GenBank/DDBJ whole genome shotgun (WGS) entry which is preliminary data.</text>
</comment>
<evidence type="ECO:0000256" key="1">
    <source>
        <dbReference type="SAM" id="MobiDB-lite"/>
    </source>
</evidence>
<organism evidence="3 4">
    <name type="scientific">Micromonospora parva</name>
    <dbReference type="NCBI Taxonomy" id="1464048"/>
    <lineage>
        <taxon>Bacteria</taxon>
        <taxon>Bacillati</taxon>
        <taxon>Actinomycetota</taxon>
        <taxon>Actinomycetes</taxon>
        <taxon>Micromonosporales</taxon>
        <taxon>Micromonosporaceae</taxon>
        <taxon>Micromonospora</taxon>
    </lineage>
</organism>
<feature type="region of interest" description="Disordered" evidence="1">
    <location>
        <begin position="1"/>
        <end position="37"/>
    </location>
</feature>
<dbReference type="Proteomes" id="UP001602287">
    <property type="component" value="Unassembled WGS sequence"/>
</dbReference>
<feature type="transmembrane region" description="Helical" evidence="2">
    <location>
        <begin position="68"/>
        <end position="89"/>
    </location>
</feature>
<evidence type="ECO:0000313" key="3">
    <source>
        <dbReference type="EMBL" id="MFF5198986.1"/>
    </source>
</evidence>
<evidence type="ECO:0000313" key="4">
    <source>
        <dbReference type="Proteomes" id="UP001602287"/>
    </source>
</evidence>
<gene>
    <name evidence="3" type="ORF">ACFY3B_05185</name>
</gene>
<reference evidence="3 4" key="1">
    <citation type="submission" date="2024-10" db="EMBL/GenBank/DDBJ databases">
        <title>The Natural Products Discovery Center: Release of the First 8490 Sequenced Strains for Exploring Actinobacteria Biosynthetic Diversity.</title>
        <authorList>
            <person name="Kalkreuter E."/>
            <person name="Kautsar S.A."/>
            <person name="Yang D."/>
            <person name="Bader C.D."/>
            <person name="Teijaro C.N."/>
            <person name="Fluegel L."/>
            <person name="Davis C.M."/>
            <person name="Simpson J.R."/>
            <person name="Lauterbach L."/>
            <person name="Steele A.D."/>
            <person name="Gui C."/>
            <person name="Meng S."/>
            <person name="Li G."/>
            <person name="Viehrig K."/>
            <person name="Ye F."/>
            <person name="Su P."/>
            <person name="Kiefer A.F."/>
            <person name="Nichols A."/>
            <person name="Cepeda A.J."/>
            <person name="Yan W."/>
            <person name="Fan B."/>
            <person name="Jiang Y."/>
            <person name="Adhikari A."/>
            <person name="Zheng C.-J."/>
            <person name="Schuster L."/>
            <person name="Cowan T.M."/>
            <person name="Smanski M.J."/>
            <person name="Chevrette M.G."/>
            <person name="De Carvalho L.P.S."/>
            <person name="Shen B."/>
        </authorList>
    </citation>
    <scope>NUCLEOTIDE SEQUENCE [LARGE SCALE GENOMIC DNA]</scope>
    <source>
        <strain evidence="3 4">NPDC000140</strain>
    </source>
</reference>
<evidence type="ECO:0008006" key="5">
    <source>
        <dbReference type="Google" id="ProtNLM"/>
    </source>
</evidence>
<keyword evidence="2" id="KW-0472">Membrane</keyword>